<proteinExistence type="predicted"/>
<feature type="chain" id="PRO_5043542155" evidence="2">
    <location>
        <begin position="20"/>
        <end position="1567"/>
    </location>
</feature>
<dbReference type="Pfam" id="PF17791">
    <property type="entry name" value="MG3"/>
    <property type="match status" value="1"/>
</dbReference>
<dbReference type="GO" id="GO:0004866">
    <property type="term" value="F:endopeptidase inhibitor activity"/>
    <property type="evidence" value="ECO:0007669"/>
    <property type="project" value="InterPro"/>
</dbReference>
<feature type="domain" description="Alpha-macroglobulin receptor-binding" evidence="5">
    <location>
        <begin position="1469"/>
        <end position="1558"/>
    </location>
</feature>
<dbReference type="Pfam" id="PF01835">
    <property type="entry name" value="MG2"/>
    <property type="match status" value="1"/>
</dbReference>
<dbReference type="SMART" id="SM01360">
    <property type="entry name" value="A2M"/>
    <property type="match status" value="1"/>
</dbReference>
<dbReference type="InterPro" id="IPR011626">
    <property type="entry name" value="Alpha-macroglobulin_TED"/>
</dbReference>
<feature type="domain" description="Alpha-2-macroglobulin bait region" evidence="3">
    <location>
        <begin position="455"/>
        <end position="645"/>
    </location>
</feature>
<dbReference type="Pfam" id="PF00207">
    <property type="entry name" value="A2M"/>
    <property type="match status" value="1"/>
</dbReference>
<keyword evidence="1" id="KW-1015">Disulfide bond</keyword>
<dbReference type="InterPro" id="IPR001599">
    <property type="entry name" value="Macroglobln_a2"/>
</dbReference>
<dbReference type="InterPro" id="IPR041555">
    <property type="entry name" value="MG3"/>
</dbReference>
<keyword evidence="7" id="KW-1185">Reference proteome</keyword>
<dbReference type="SUPFAM" id="SSF49410">
    <property type="entry name" value="Alpha-macroglobulin receptor domain"/>
    <property type="match status" value="1"/>
</dbReference>
<dbReference type="Pfam" id="PF07703">
    <property type="entry name" value="A2M_BRD"/>
    <property type="match status" value="1"/>
</dbReference>
<dbReference type="InterPro" id="IPR011625">
    <property type="entry name" value="A2M_N_BRD"/>
</dbReference>
<dbReference type="InterPro" id="IPR050473">
    <property type="entry name" value="A2M/Complement_sys"/>
</dbReference>
<dbReference type="Gene3D" id="2.20.130.20">
    <property type="match status" value="1"/>
</dbReference>
<dbReference type="PANTHER" id="PTHR11412">
    <property type="entry name" value="MACROGLOBULIN / COMPLEMENT"/>
    <property type="match status" value="1"/>
</dbReference>
<gene>
    <name evidence="6" type="ORF">QE152_g10668</name>
</gene>
<dbReference type="SMART" id="SM01359">
    <property type="entry name" value="A2M_N_2"/>
    <property type="match status" value="1"/>
</dbReference>
<feature type="domain" description="Alpha-2-macroglobulin" evidence="4">
    <location>
        <begin position="806"/>
        <end position="897"/>
    </location>
</feature>
<dbReference type="InterPro" id="IPR013783">
    <property type="entry name" value="Ig-like_fold"/>
</dbReference>
<dbReference type="Proteomes" id="UP001458880">
    <property type="component" value="Unassembled WGS sequence"/>
</dbReference>
<dbReference type="GO" id="GO:0005615">
    <property type="term" value="C:extracellular space"/>
    <property type="evidence" value="ECO:0007669"/>
    <property type="project" value="InterPro"/>
</dbReference>
<protein>
    <submittedName>
        <fullName evidence="6">Macroglobulin domain MG3</fullName>
    </submittedName>
</protein>
<dbReference type="Gene3D" id="2.60.40.10">
    <property type="entry name" value="Immunoglobulins"/>
    <property type="match status" value="1"/>
</dbReference>
<dbReference type="PROSITE" id="PS00477">
    <property type="entry name" value="ALPHA_2_MACROGLOBULIN"/>
    <property type="match status" value="1"/>
</dbReference>
<accession>A0AAW1LUT6</accession>
<evidence type="ECO:0000313" key="6">
    <source>
        <dbReference type="EMBL" id="KAK9737507.1"/>
    </source>
</evidence>
<evidence type="ECO:0000313" key="7">
    <source>
        <dbReference type="Proteomes" id="UP001458880"/>
    </source>
</evidence>
<dbReference type="SMART" id="SM01361">
    <property type="entry name" value="A2M_recep"/>
    <property type="match status" value="1"/>
</dbReference>
<evidence type="ECO:0000259" key="4">
    <source>
        <dbReference type="SMART" id="SM01360"/>
    </source>
</evidence>
<evidence type="ECO:0000256" key="1">
    <source>
        <dbReference type="ARBA" id="ARBA00023157"/>
    </source>
</evidence>
<dbReference type="SUPFAM" id="SSF48239">
    <property type="entry name" value="Terpenoid cyclases/Protein prenyltransferases"/>
    <property type="match status" value="1"/>
</dbReference>
<keyword evidence="2" id="KW-0732">Signal</keyword>
<dbReference type="InterPro" id="IPR009048">
    <property type="entry name" value="A-macroglobulin_rcpt-bd"/>
</dbReference>
<dbReference type="Pfam" id="PF07677">
    <property type="entry name" value="A2M_recep"/>
    <property type="match status" value="1"/>
</dbReference>
<dbReference type="Gene3D" id="2.60.40.690">
    <property type="entry name" value="Alpha-macroglobulin, receptor-binding domain"/>
    <property type="match status" value="1"/>
</dbReference>
<sequence length="1567" mass="176906">MKYLVFLLLTITIADIVNSYENDFKYSIYFPKNMISGQPSTICAAFSDETVESVSVGFKESEYISNHKIQKAYSCFDIIVPKTYTLWCTLKIDILKDNRTINLEDSVTINPSENRLFIETDRGVYKKGDVVKIRLLVLGYDLRPLPNYQIQFVKINNPSGTVVAEWKSVVMELGLSQIEFQLAAETSVGTWIIHADGVNRPFQVEEYVLPRFKVILFSSQGTWIIHADGVNRPFQVEEYVPDGVNRPFQVEEYVLPRFKVNIVAPEFVYENAAITTFSVCAKYSYGKNVKGTAFLKINSRSKINDLTNGCAKFNFTKEELQTSDSSNLKLEASVTEKETNQVELNTKVVDKRTNPFTIVVSERIYKPGLPLVVDIKLENVNLIPPLEEDIVEVCIALDIFDKVCSNFTVLPEKNTELILPPLRNKVHLKAQSIGYPYVATTKYVQEWISDSGNFLQIKKSAHWEETTCKSSISFTVFYTSKDIQEGQSITFYYIVLSRNEIVDIGQVKDTVRKSPLHENDSSKFIGNLTDYFSMDEPVNKFNLDINLNDKIFIDSKLIVYHEFRNELIADKLDFKVKKCFPNLVSAQWGANQSYPGETTTLKIKADKQQWGANQSYPGETTTLKIKADKHSLCSISAVDEASKYMGSGSSVNIQDVFNSYDNMKNRFSYDRLNCRKLELNLGDNVGSGYIDYENPSSIDSSDIFRDAKIGVMSNLKMLVKTCDNVFTRYEYDYPRRRTWPISFGESYNSGDGQIHLRGLQMSAFNRFNQEDSLRPSDLAFRSEEESTKSDTYEERGSKTRSYFPETWLWDLIPVGTSGSVSVDRILPDSITTWETKVMCVSQDSGVGLSEPSNVNVFKPFFIDVLLPYSIKRNSEILHLPVVISNYLSNRLDVRITLVESEGIIVIDGEKVNNKVLMVDAQDTVTQYYRIKANKIGRINITVSGSPVYSTEGSIPLNQDTVQKELLVVPEGHKEEIVKSALLCGSEGHKEEIVKSALLCGSGDTSNDNVQWEIILPEQIVPDTAAGKIVQWEIILPEQIVPDTAAGKIIINSDILGPMFQNLENILSVPSGCGEQTMAKLTPNLYVLKYLEANNALDDKIKQRILSNFKTGYQRILNYRHRDGSFSAFGGSDSEGSMFLTAFVVRTLRQMKNYMIIDDNIINTALEWIMSHQLENGCFDPVKHVFQQMGVASSRNQTTALTAYVLISLFETHIKIRNQTTALTAYVLISLFETHIKINDQAMSKARQCLLHDITSDKYTLAISSYALSLMNEKIEAETRLKKLTQVAIGENNLIWWKQSETSQSANIEVASYVIMALLKQNTSENAGTVHGIIRWLQTKLKPSGGFYSTVDTVVGLDAISRYATLINEKGLNLNVLVEVNDYKANLHLAKRDRIKADEVLLDTFPSTIRVKVNGSSCVIVQAFATFYLQQVVTKDIFKLDVNTKSLITGNKCSMMELNPCISYTGIGESNMAILEVQMPSGYTPDEVSLHELRINKASTLKKFEQIRNEVVFYFTQLGQQQICIPFKIAEDVVVENVAKATVKLYDYYQPELSISKSFKLDCTPSNN</sequence>
<dbReference type="InterPro" id="IPR047565">
    <property type="entry name" value="Alpha-macroglob_thiol-ester_cl"/>
</dbReference>
<evidence type="ECO:0000259" key="5">
    <source>
        <dbReference type="SMART" id="SM01361"/>
    </source>
</evidence>
<dbReference type="Gene3D" id="1.50.10.20">
    <property type="match status" value="2"/>
</dbReference>
<feature type="signal peptide" evidence="2">
    <location>
        <begin position="1"/>
        <end position="19"/>
    </location>
</feature>
<dbReference type="Pfam" id="PF07678">
    <property type="entry name" value="TED_complement"/>
    <property type="match status" value="2"/>
</dbReference>
<dbReference type="EMBL" id="JASPKY010000099">
    <property type="protein sequence ID" value="KAK9737507.1"/>
    <property type="molecule type" value="Genomic_DNA"/>
</dbReference>
<dbReference type="InterPro" id="IPR008930">
    <property type="entry name" value="Terpenoid_cyclase/PrenylTrfase"/>
</dbReference>
<dbReference type="InterPro" id="IPR036595">
    <property type="entry name" value="A-macroglobulin_rcpt-bd_sf"/>
</dbReference>
<evidence type="ECO:0000256" key="2">
    <source>
        <dbReference type="SAM" id="SignalP"/>
    </source>
</evidence>
<dbReference type="Gene3D" id="2.60.40.1940">
    <property type="match status" value="1"/>
</dbReference>
<name>A0AAW1LUT6_POPJA</name>
<dbReference type="PANTHER" id="PTHR11412:SF171">
    <property type="entry name" value="PREGNANCY ZONE PROTEIN-LIKE PROTEIN"/>
    <property type="match status" value="1"/>
</dbReference>
<dbReference type="SMART" id="SM01419">
    <property type="entry name" value="Thiol-ester_cl"/>
    <property type="match status" value="1"/>
</dbReference>
<dbReference type="InterPro" id="IPR002890">
    <property type="entry name" value="MG2"/>
</dbReference>
<reference evidence="6 7" key="1">
    <citation type="journal article" date="2024" name="BMC Genomics">
        <title>De novo assembly and annotation of Popillia japonica's genome with initial clues to its potential as an invasive pest.</title>
        <authorList>
            <person name="Cucini C."/>
            <person name="Boschi S."/>
            <person name="Funari R."/>
            <person name="Cardaioli E."/>
            <person name="Iannotti N."/>
            <person name="Marturano G."/>
            <person name="Paoli F."/>
            <person name="Bruttini M."/>
            <person name="Carapelli A."/>
            <person name="Frati F."/>
            <person name="Nardi F."/>
        </authorList>
    </citation>
    <scope>NUCLEOTIDE SEQUENCE [LARGE SCALE GENOMIC DNA]</scope>
    <source>
        <strain evidence="6">DMR45628</strain>
    </source>
</reference>
<organism evidence="6 7">
    <name type="scientific">Popillia japonica</name>
    <name type="common">Japanese beetle</name>
    <dbReference type="NCBI Taxonomy" id="7064"/>
    <lineage>
        <taxon>Eukaryota</taxon>
        <taxon>Metazoa</taxon>
        <taxon>Ecdysozoa</taxon>
        <taxon>Arthropoda</taxon>
        <taxon>Hexapoda</taxon>
        <taxon>Insecta</taxon>
        <taxon>Pterygota</taxon>
        <taxon>Neoptera</taxon>
        <taxon>Endopterygota</taxon>
        <taxon>Coleoptera</taxon>
        <taxon>Polyphaga</taxon>
        <taxon>Scarabaeiformia</taxon>
        <taxon>Scarabaeidae</taxon>
        <taxon>Rutelinae</taxon>
        <taxon>Popillia</taxon>
    </lineage>
</organism>
<dbReference type="Gene3D" id="2.60.40.1930">
    <property type="match status" value="2"/>
</dbReference>
<comment type="caution">
    <text evidence="6">The sequence shown here is derived from an EMBL/GenBank/DDBJ whole genome shotgun (WGS) entry which is preliminary data.</text>
</comment>
<dbReference type="InterPro" id="IPR019742">
    <property type="entry name" value="MacrogloblnA2_CS"/>
</dbReference>
<evidence type="ECO:0000259" key="3">
    <source>
        <dbReference type="SMART" id="SM01359"/>
    </source>
</evidence>